<organism evidence="1 2">
    <name type="scientific">Collichthys lucidus</name>
    <name type="common">Big head croaker</name>
    <name type="synonym">Sciaena lucida</name>
    <dbReference type="NCBI Taxonomy" id="240159"/>
    <lineage>
        <taxon>Eukaryota</taxon>
        <taxon>Metazoa</taxon>
        <taxon>Chordata</taxon>
        <taxon>Craniata</taxon>
        <taxon>Vertebrata</taxon>
        <taxon>Euteleostomi</taxon>
        <taxon>Actinopterygii</taxon>
        <taxon>Neopterygii</taxon>
        <taxon>Teleostei</taxon>
        <taxon>Neoteleostei</taxon>
        <taxon>Acanthomorphata</taxon>
        <taxon>Eupercaria</taxon>
        <taxon>Sciaenidae</taxon>
        <taxon>Collichthys</taxon>
    </lineage>
</organism>
<name>A0A4U5VQ63_COLLU</name>
<protein>
    <submittedName>
        <fullName evidence="1">Uncharacterized protein</fullName>
    </submittedName>
</protein>
<dbReference type="Proteomes" id="UP000298787">
    <property type="component" value="Chromosome 22"/>
</dbReference>
<evidence type="ECO:0000313" key="1">
    <source>
        <dbReference type="EMBL" id="TKS90734.1"/>
    </source>
</evidence>
<sequence length="267" mass="30756">MEENRMFLAWRSFISGRAVHATTLHLETDGSSFDYTFTDHKIHSETKTDGAHRGSNFITSTERTLCRVRTRFVNTAIYKSGHDTLHRSCAVHTIRSRSFGAERLQNKSTVCFDARWPNLSVVFFSFSTFGSLKTVSNIHRCSDVHHAEALFRLQSLSPEACPQTCSHGAMKRTKRRHQHDSIKEEDLTQVCVTVRKDLMRCNRLKYRVENRPANICCCCCWGKHCTMRTRTTKCFTLEPQLHVPYGASWTERGEQNFVVHLPDPLLN</sequence>
<dbReference type="EMBL" id="CM014099">
    <property type="protein sequence ID" value="TKS90734.1"/>
    <property type="molecule type" value="Genomic_DNA"/>
</dbReference>
<accession>A0A4U5VQ63</accession>
<dbReference type="AlphaFoldDB" id="A0A4U5VQ63"/>
<proteinExistence type="predicted"/>
<keyword evidence="2" id="KW-1185">Reference proteome</keyword>
<evidence type="ECO:0000313" key="2">
    <source>
        <dbReference type="Proteomes" id="UP000298787"/>
    </source>
</evidence>
<gene>
    <name evidence="1" type="ORF">D9C73_024867</name>
</gene>
<reference evidence="1 2" key="1">
    <citation type="submission" date="2019-01" db="EMBL/GenBank/DDBJ databases">
        <title>Genome Assembly of Collichthys lucidus.</title>
        <authorList>
            <person name="Cai M."/>
            <person name="Xiao S."/>
        </authorList>
    </citation>
    <scope>NUCLEOTIDE SEQUENCE [LARGE SCALE GENOMIC DNA]</scope>
    <source>
        <strain evidence="1">JT15FE1705JMU</strain>
        <tissue evidence="1">Muscle</tissue>
    </source>
</reference>